<dbReference type="AlphaFoldDB" id="A0A7W8TSZ5"/>
<proteinExistence type="predicted"/>
<dbReference type="Pfam" id="PF02653">
    <property type="entry name" value="BPD_transp_2"/>
    <property type="match status" value="1"/>
</dbReference>
<comment type="caution">
    <text evidence="8">The sequence shown here is derived from an EMBL/GenBank/DDBJ whole genome shotgun (WGS) entry which is preliminary data.</text>
</comment>
<protein>
    <submittedName>
        <fullName evidence="8">Simple sugar transport system permease protein</fullName>
    </submittedName>
</protein>
<evidence type="ECO:0000313" key="9">
    <source>
        <dbReference type="Proteomes" id="UP000580797"/>
    </source>
</evidence>
<evidence type="ECO:0000256" key="1">
    <source>
        <dbReference type="ARBA" id="ARBA00004651"/>
    </source>
</evidence>
<keyword evidence="8" id="KW-0813">Transport</keyword>
<feature type="compositionally biased region" description="Low complexity" evidence="6">
    <location>
        <begin position="31"/>
        <end position="43"/>
    </location>
</feature>
<evidence type="ECO:0000313" key="8">
    <source>
        <dbReference type="EMBL" id="MBB5512228.1"/>
    </source>
</evidence>
<evidence type="ECO:0000256" key="2">
    <source>
        <dbReference type="ARBA" id="ARBA00022475"/>
    </source>
</evidence>
<feature type="transmembrane region" description="Helical" evidence="7">
    <location>
        <begin position="165"/>
        <end position="183"/>
    </location>
</feature>
<dbReference type="PANTHER" id="PTHR47089:SF1">
    <property type="entry name" value="GUANOSINE ABC TRANSPORTER PERMEASE PROTEIN NUPP"/>
    <property type="match status" value="1"/>
</dbReference>
<keyword evidence="4 7" id="KW-1133">Transmembrane helix</keyword>
<dbReference type="InterPro" id="IPR001851">
    <property type="entry name" value="ABC_transp_permease"/>
</dbReference>
<dbReference type="RefSeq" id="WP_183664127.1">
    <property type="nucleotide sequence ID" value="NZ_BAAARH010000015.1"/>
</dbReference>
<evidence type="ECO:0000256" key="4">
    <source>
        <dbReference type="ARBA" id="ARBA00022989"/>
    </source>
</evidence>
<comment type="subcellular location">
    <subcellularLocation>
        <location evidence="1">Cell membrane</location>
        <topology evidence="1">Multi-pass membrane protein</topology>
    </subcellularLocation>
</comment>
<dbReference type="PANTHER" id="PTHR47089">
    <property type="entry name" value="ABC TRANSPORTER, PERMEASE PROTEIN"/>
    <property type="match status" value="1"/>
</dbReference>
<dbReference type="EMBL" id="JACHDR010000001">
    <property type="protein sequence ID" value="MBB5512228.1"/>
    <property type="molecule type" value="Genomic_DNA"/>
</dbReference>
<feature type="transmembrane region" description="Helical" evidence="7">
    <location>
        <begin position="374"/>
        <end position="392"/>
    </location>
</feature>
<feature type="transmembrane region" description="Helical" evidence="7">
    <location>
        <begin position="133"/>
        <end position="158"/>
    </location>
</feature>
<dbReference type="GO" id="GO:0005886">
    <property type="term" value="C:plasma membrane"/>
    <property type="evidence" value="ECO:0007669"/>
    <property type="project" value="UniProtKB-SubCell"/>
</dbReference>
<evidence type="ECO:0000256" key="5">
    <source>
        <dbReference type="ARBA" id="ARBA00023136"/>
    </source>
</evidence>
<feature type="transmembrane region" description="Helical" evidence="7">
    <location>
        <begin position="349"/>
        <end position="367"/>
    </location>
</feature>
<feature type="transmembrane region" description="Helical" evidence="7">
    <location>
        <begin position="189"/>
        <end position="211"/>
    </location>
</feature>
<sequence length="446" mass="45969">MSETPLPAPATGPDNNQPDIDQLGKAGEQRPAAAAVATPSTPSGSDFNEPKDSVWSRIVSASGLVSILAIVASLIFGAILIILTDPKVSAASSYFFAQPGDTLTAAWKAVSNAYGALFESAFFNPQGRNFGDMIYPFTETLTVSTPLILAGLGVMIAFRAGMFNIGAQGQIVMGAALAAYVGFSWNLPVGIHLIVVILAGIVGGGIWAGIAGFLKAKTGAHEVIVTIMLNYIALNLVAYFLTLPSWLRPGSNNPISPIVPESAQLPLLLGENFRLHWGFIIALLATAFCWWLLNRSTVGFEMRAVGANPAAARTAGMSVSKGYIVAMVIAGALAGLAGVAQISGTEHSLTVGIAASFGFDAITVALLGRSKPIGTMFAGLLFGALRAGGVGMQTETGVPIDIVLVVQSFIVLFIAAPPLVRAMFGLNAGAKRAKKRAAKAAAGGAA</sequence>
<keyword evidence="5 7" id="KW-0472">Membrane</keyword>
<keyword evidence="2" id="KW-1003">Cell membrane</keyword>
<feature type="transmembrane region" description="Helical" evidence="7">
    <location>
        <begin position="58"/>
        <end position="83"/>
    </location>
</feature>
<reference evidence="8 9" key="1">
    <citation type="submission" date="2020-08" db="EMBL/GenBank/DDBJ databases">
        <title>Sequencing the genomes of 1000 actinobacteria strains.</title>
        <authorList>
            <person name="Klenk H.-P."/>
        </authorList>
    </citation>
    <scope>NUCLEOTIDE SEQUENCE [LARGE SCALE GENOMIC DNA]</scope>
    <source>
        <strain evidence="8 9">DSM 105783</strain>
    </source>
</reference>
<feature type="region of interest" description="Disordered" evidence="6">
    <location>
        <begin position="1"/>
        <end position="49"/>
    </location>
</feature>
<dbReference type="GO" id="GO:0022857">
    <property type="term" value="F:transmembrane transporter activity"/>
    <property type="evidence" value="ECO:0007669"/>
    <property type="project" value="InterPro"/>
</dbReference>
<evidence type="ECO:0000256" key="7">
    <source>
        <dbReference type="SAM" id="Phobius"/>
    </source>
</evidence>
<accession>A0A7W8TSZ5</accession>
<organism evidence="8 9">
    <name type="scientific">Neomicrococcus aestuarii</name>
    <dbReference type="NCBI Taxonomy" id="556325"/>
    <lineage>
        <taxon>Bacteria</taxon>
        <taxon>Bacillati</taxon>
        <taxon>Actinomycetota</taxon>
        <taxon>Actinomycetes</taxon>
        <taxon>Micrococcales</taxon>
        <taxon>Micrococcaceae</taxon>
        <taxon>Neomicrococcus</taxon>
    </lineage>
</organism>
<evidence type="ECO:0000256" key="3">
    <source>
        <dbReference type="ARBA" id="ARBA00022692"/>
    </source>
</evidence>
<feature type="transmembrane region" description="Helical" evidence="7">
    <location>
        <begin position="323"/>
        <end position="343"/>
    </location>
</feature>
<name>A0A7W8TSZ5_9MICC</name>
<feature type="compositionally biased region" description="Pro residues" evidence="6">
    <location>
        <begin position="1"/>
        <end position="10"/>
    </location>
</feature>
<feature type="transmembrane region" description="Helical" evidence="7">
    <location>
        <begin position="404"/>
        <end position="426"/>
    </location>
</feature>
<gene>
    <name evidence="8" type="ORF">HD598_000915</name>
</gene>
<feature type="transmembrane region" description="Helical" evidence="7">
    <location>
        <begin position="223"/>
        <end position="241"/>
    </location>
</feature>
<keyword evidence="3 7" id="KW-0812">Transmembrane</keyword>
<dbReference type="CDD" id="cd06580">
    <property type="entry name" value="TM_PBP1_transp_TpRbsC_like"/>
    <property type="match status" value="1"/>
</dbReference>
<keyword evidence="8" id="KW-0762">Sugar transport</keyword>
<feature type="transmembrane region" description="Helical" evidence="7">
    <location>
        <begin position="275"/>
        <end position="293"/>
    </location>
</feature>
<evidence type="ECO:0000256" key="6">
    <source>
        <dbReference type="SAM" id="MobiDB-lite"/>
    </source>
</evidence>
<dbReference type="Proteomes" id="UP000580797">
    <property type="component" value="Unassembled WGS sequence"/>
</dbReference>